<dbReference type="RefSeq" id="WP_044598455.1">
    <property type="nucleotide sequence ID" value="NZ_CP063079.1"/>
</dbReference>
<dbReference type="PANTHER" id="PTHR38474">
    <property type="entry name" value="SLR0299 PROTEIN"/>
    <property type="match status" value="1"/>
</dbReference>
<dbReference type="InterPro" id="IPR023213">
    <property type="entry name" value="CAT-like_dom_sf"/>
</dbReference>
<proteinExistence type="predicted"/>
<reference evidence="1 2" key="1">
    <citation type="submission" date="2020-10" db="EMBL/GenBank/DDBJ databases">
        <title>Campylobacter and Helicobacter PacBio genomes.</title>
        <authorList>
            <person name="Lane C."/>
        </authorList>
    </citation>
    <scope>NUCLEOTIDE SEQUENCE [LARGE SCALE GENOMIC DNA]</scope>
    <source>
        <strain evidence="1 2">2016D-0074</strain>
    </source>
</reference>
<gene>
    <name evidence="1" type="ORF">IMC75_05490</name>
</gene>
<dbReference type="EMBL" id="CP063079">
    <property type="protein sequence ID" value="QOQ88420.1"/>
    <property type="molecule type" value="Genomic_DNA"/>
</dbReference>
<accession>A0ABX6TR34</accession>
<sequence>MYHKVNLKTYQRKEHFDFYTQNIPCSFEITMKLDISLFYHFVKNNQFDFYPCFIYCISKSVNHFDEFKLALDANGQLIRYDFIHPAYTIFHKDSKTFSILWTFYKENLKDFLALYEEDKLLAKTNKKMFLKEPIDNLFNISAIPWIAFDNFSLHLPKKEKYFFPIITSGKFIKENNKIFIPFSINVNHAVNDAYHVHLFLEKLQENLNSL</sequence>
<dbReference type="PANTHER" id="PTHR38474:SF2">
    <property type="entry name" value="CHLORAMPHENICOL ACETYLTRANSFERASE"/>
    <property type="match status" value="1"/>
</dbReference>
<evidence type="ECO:0000313" key="2">
    <source>
        <dbReference type="Proteomes" id="UP000595070"/>
    </source>
</evidence>
<dbReference type="Pfam" id="PF00302">
    <property type="entry name" value="CAT"/>
    <property type="match status" value="1"/>
</dbReference>
<name>A0ABX6TR34_9BACT</name>
<dbReference type="PIRSF" id="PIRSF000440">
    <property type="entry name" value="CAT"/>
    <property type="match status" value="1"/>
</dbReference>
<dbReference type="SMART" id="SM01059">
    <property type="entry name" value="CAT"/>
    <property type="match status" value="1"/>
</dbReference>
<dbReference type="SUPFAM" id="SSF52777">
    <property type="entry name" value="CoA-dependent acyltransferases"/>
    <property type="match status" value="1"/>
</dbReference>
<evidence type="ECO:0000313" key="1">
    <source>
        <dbReference type="EMBL" id="QOQ88420.1"/>
    </source>
</evidence>
<protein>
    <submittedName>
        <fullName evidence="1">Chloramphenicol acetyltransferase</fullName>
    </submittedName>
</protein>
<dbReference type="InterPro" id="IPR001707">
    <property type="entry name" value="Cmp_AcTrfase"/>
</dbReference>
<dbReference type="Gene3D" id="3.30.559.10">
    <property type="entry name" value="Chloramphenicol acetyltransferase-like domain"/>
    <property type="match status" value="1"/>
</dbReference>
<dbReference type="Proteomes" id="UP000595070">
    <property type="component" value="Chromosome"/>
</dbReference>
<keyword evidence="2" id="KW-1185">Reference proteome</keyword>
<organism evidence="1 2">
    <name type="scientific">Campylobacter peloridis</name>
    <dbReference type="NCBI Taxonomy" id="488546"/>
    <lineage>
        <taxon>Bacteria</taxon>
        <taxon>Pseudomonadati</taxon>
        <taxon>Campylobacterota</taxon>
        <taxon>Epsilonproteobacteria</taxon>
        <taxon>Campylobacterales</taxon>
        <taxon>Campylobacteraceae</taxon>
        <taxon>Campylobacter</taxon>
    </lineage>
</organism>